<proteinExistence type="predicted"/>
<accession>A0A4R6P2Z1</accession>
<evidence type="ECO:0008006" key="5">
    <source>
        <dbReference type="Google" id="ProtNLM"/>
    </source>
</evidence>
<dbReference type="Proteomes" id="UP000295531">
    <property type="component" value="Unassembled WGS sequence"/>
</dbReference>
<name>A0A4R6P2Z1_9GAMM</name>
<dbReference type="RefSeq" id="WP_133540086.1">
    <property type="nucleotide sequence ID" value="NZ_SNXI01000012.1"/>
</dbReference>
<dbReference type="EMBL" id="SNXI01000012">
    <property type="protein sequence ID" value="TDP31635.1"/>
    <property type="molecule type" value="Genomic_DNA"/>
</dbReference>
<feature type="compositionally biased region" description="Basic and acidic residues" evidence="1">
    <location>
        <begin position="44"/>
        <end position="56"/>
    </location>
</feature>
<feature type="region of interest" description="Disordered" evidence="1">
    <location>
        <begin position="22"/>
        <end position="56"/>
    </location>
</feature>
<sequence>MRNCIKLTSAVFFAITLTACSSNSFGDSATTAGKRTLENQQQNDQRDHQRSSDIDKEAARNGGIAFLWCWFGLADCG</sequence>
<evidence type="ECO:0000256" key="2">
    <source>
        <dbReference type="SAM" id="SignalP"/>
    </source>
</evidence>
<feature type="chain" id="PRO_5020417731" description="Lipoprotein" evidence="2">
    <location>
        <begin position="22"/>
        <end position="77"/>
    </location>
</feature>
<feature type="compositionally biased region" description="Polar residues" evidence="1">
    <location>
        <begin position="22"/>
        <end position="33"/>
    </location>
</feature>
<evidence type="ECO:0000256" key="1">
    <source>
        <dbReference type="SAM" id="MobiDB-lite"/>
    </source>
</evidence>
<dbReference type="AlphaFoldDB" id="A0A4R6P2Z1"/>
<keyword evidence="4" id="KW-1185">Reference proteome</keyword>
<protein>
    <recommendedName>
        <fullName evidence="5">Lipoprotein</fullName>
    </recommendedName>
</protein>
<reference evidence="3 4" key="1">
    <citation type="submission" date="2019-03" db="EMBL/GenBank/DDBJ databases">
        <title>Freshwater and sediment microbial communities from various areas in North America, analyzing microbe dynamics in response to fracking.</title>
        <authorList>
            <person name="Lamendella R."/>
        </authorList>
    </citation>
    <scope>NUCLEOTIDE SEQUENCE [LARGE SCALE GENOMIC DNA]</scope>
    <source>
        <strain evidence="3 4">18_TX</strain>
    </source>
</reference>
<evidence type="ECO:0000313" key="4">
    <source>
        <dbReference type="Proteomes" id="UP000295531"/>
    </source>
</evidence>
<organism evidence="3 4">
    <name type="scientific">Idiomarina aquatica</name>
    <dbReference type="NCBI Taxonomy" id="1327752"/>
    <lineage>
        <taxon>Bacteria</taxon>
        <taxon>Pseudomonadati</taxon>
        <taxon>Pseudomonadota</taxon>
        <taxon>Gammaproteobacteria</taxon>
        <taxon>Alteromonadales</taxon>
        <taxon>Idiomarinaceae</taxon>
        <taxon>Idiomarina</taxon>
    </lineage>
</organism>
<feature type="signal peptide" evidence="2">
    <location>
        <begin position="1"/>
        <end position="21"/>
    </location>
</feature>
<dbReference type="PROSITE" id="PS51257">
    <property type="entry name" value="PROKAR_LIPOPROTEIN"/>
    <property type="match status" value="1"/>
</dbReference>
<keyword evidence="2" id="KW-0732">Signal</keyword>
<gene>
    <name evidence="3" type="ORF">DEU29_11236</name>
</gene>
<evidence type="ECO:0000313" key="3">
    <source>
        <dbReference type="EMBL" id="TDP31635.1"/>
    </source>
</evidence>
<comment type="caution">
    <text evidence="3">The sequence shown here is derived from an EMBL/GenBank/DDBJ whole genome shotgun (WGS) entry which is preliminary data.</text>
</comment>